<sequence length="42" mass="5049">MKVECHSQTKGFYLEHDLYSLHSLIYQHIHYFEVDPKAQAQL</sequence>
<comment type="caution">
    <text evidence="1">The sequence shown here is derived from an EMBL/GenBank/DDBJ whole genome shotgun (WGS) entry which is preliminary data.</text>
</comment>
<dbReference type="EMBL" id="ADMT01000188">
    <property type="protein sequence ID" value="EFF82095.1"/>
    <property type="molecule type" value="Genomic_DNA"/>
</dbReference>
<protein>
    <submittedName>
        <fullName evidence="1">Uncharacterized protein</fullName>
    </submittedName>
</protein>
<evidence type="ECO:0000313" key="1">
    <source>
        <dbReference type="EMBL" id="EFF82095.1"/>
    </source>
</evidence>
<organism evidence="1 2">
    <name type="scientific">Acinetobacter haemolyticus ATCC 19194</name>
    <dbReference type="NCBI Taxonomy" id="707232"/>
    <lineage>
        <taxon>Bacteria</taxon>
        <taxon>Pseudomonadati</taxon>
        <taxon>Pseudomonadota</taxon>
        <taxon>Gammaproteobacteria</taxon>
        <taxon>Moraxellales</taxon>
        <taxon>Moraxellaceae</taxon>
        <taxon>Acinetobacter</taxon>
    </lineage>
</organism>
<accession>D4XRN5</accession>
<dbReference type="HOGENOM" id="CLU_3245815_0_0_6"/>
<gene>
    <name evidence="1" type="ORF">HMP0015_2377</name>
</gene>
<name>D4XRN5_ACIHA</name>
<reference evidence="2" key="1">
    <citation type="submission" date="2010-03" db="EMBL/GenBank/DDBJ databases">
        <title>Complete sequence of Mobiluncus curtisii ATCC 43063.</title>
        <authorList>
            <person name="Muzny D."/>
            <person name="Qin X."/>
            <person name="Deng J."/>
            <person name="Jiang H."/>
            <person name="Liu Y."/>
            <person name="Qu J."/>
            <person name="Song X.-Z."/>
            <person name="Zhang L."/>
            <person name="Thornton R."/>
            <person name="Coyle M."/>
            <person name="Francisco L."/>
            <person name="Jackson L."/>
            <person name="Javaid M."/>
            <person name="Korchina V."/>
            <person name="Kovar C."/>
            <person name="Mata R."/>
            <person name="Mathew T."/>
            <person name="Ngo R."/>
            <person name="Nguyen L."/>
            <person name="Nguyen N."/>
            <person name="Okwuonu G."/>
            <person name="Ongeri F."/>
            <person name="Pham C."/>
            <person name="Simmons D."/>
            <person name="Wilczek-Boney K."/>
            <person name="Hale W."/>
            <person name="Jakkamsetti A."/>
            <person name="Pham P."/>
            <person name="Ruth R."/>
            <person name="San Lucas F."/>
            <person name="Warren J."/>
            <person name="Zhang J."/>
            <person name="Zhao Z."/>
            <person name="Zhou C."/>
            <person name="Zhu D."/>
            <person name="Lee S."/>
            <person name="Bess C."/>
            <person name="Blankenburg K."/>
            <person name="Forbes L."/>
            <person name="Fu Q."/>
            <person name="Gubbala S."/>
            <person name="Hirani K."/>
            <person name="Jayaseelan J.C."/>
            <person name="Lara F."/>
            <person name="Munidasa M."/>
            <person name="Palculict T."/>
            <person name="Patil S."/>
            <person name="Pu L.-L."/>
            <person name="Saada N."/>
            <person name="Tang L."/>
            <person name="Weissenberger G."/>
            <person name="Zhu Y."/>
            <person name="Hemphill L."/>
            <person name="Shang Y."/>
            <person name="Youmans B."/>
            <person name="Ayvaz T."/>
            <person name="Ross M."/>
            <person name="Santibanez J."/>
            <person name="Aqrawi P."/>
            <person name="Gross S."/>
            <person name="Joshi V."/>
            <person name="Fowler G."/>
            <person name="Nazareth L."/>
            <person name="Reid J."/>
            <person name="Worley K."/>
            <person name="Petrosino J."/>
            <person name="Highlander S."/>
            <person name="Gibbs R."/>
            <person name="Gibbs R."/>
        </authorList>
    </citation>
    <scope>NUCLEOTIDE SEQUENCE [LARGE SCALE GENOMIC DNA]</scope>
    <source>
        <strain evidence="2">ATCC 19194</strain>
    </source>
</reference>
<evidence type="ECO:0000313" key="2">
    <source>
        <dbReference type="Proteomes" id="UP000003085"/>
    </source>
</evidence>
<proteinExistence type="predicted"/>
<dbReference type="Proteomes" id="UP000003085">
    <property type="component" value="Unassembled WGS sequence"/>
</dbReference>
<dbReference type="AlphaFoldDB" id="D4XRN5"/>